<keyword evidence="7" id="KW-1133">Transmembrane helix</keyword>
<dbReference type="Pfam" id="PF11614">
    <property type="entry name" value="FixG_C"/>
    <property type="match status" value="1"/>
</dbReference>
<keyword evidence="7" id="KW-0472">Membrane</keyword>
<keyword evidence="6" id="KW-0411">Iron-sulfur</keyword>
<keyword evidence="3" id="KW-0479">Metal-binding</keyword>
<dbReference type="PANTHER" id="PTHR30176">
    <property type="entry name" value="FERREDOXIN-TYPE PROTEIN NAPH"/>
    <property type="match status" value="1"/>
</dbReference>
<dbReference type="PROSITE" id="PS00198">
    <property type="entry name" value="4FE4S_FER_1"/>
    <property type="match status" value="1"/>
</dbReference>
<accession>A0A380AYV3</accession>
<dbReference type="InterPro" id="IPR051684">
    <property type="entry name" value="Electron_Trans/Redox"/>
</dbReference>
<keyword evidence="5" id="KW-0408">Iron</keyword>
<sequence>MKSESNNKDYSKTDRIKIHQPDASKADRFSPGNRIYVRAIDGLWTSVRRRMGWITMLFFLLLPWIPWGNRQAVWFNLGEQKFHVFGLTIWPQDLTLLAAIFVIAAFALFFVTTYLGRVWCGYTCPQTVWTFMFIWFEEKLEGARNKRIKLDQMPWSFNKIWRKTAKHTAWILLSLMTAMTFVSYFVPSREVYIDVFTFNASGGIYFWVVFFTLATYGNAGWMREIMCIHMCPYARFQAAMFDKNTYIVGYDTKRGETRGPRSRKNDPKELGLGDCIDCDLCVQVCPTGIDIRNGLQYECINCGACIDACDNTMDRMGYAKGLISYTTENKLEGIKEKVLRPKLIGYGVVLTVMILVFLYASATIAPVRMDIIRDRNQLYRENNQGLIENTFTLKILNKTEESHEYTMSVEGLNNYKWYGPTSVTIAAGEVLTLPISIGIDPVELSRSVTNIAIQVKTHVDGQEVVVEQESRFFSP</sequence>
<dbReference type="PANTHER" id="PTHR30176:SF3">
    <property type="entry name" value="FERREDOXIN-TYPE PROTEIN NAPH"/>
    <property type="match status" value="1"/>
</dbReference>
<dbReference type="Gene3D" id="2.60.40.10">
    <property type="entry name" value="Immunoglobulins"/>
    <property type="match status" value="1"/>
</dbReference>
<feature type="transmembrane region" description="Helical" evidence="7">
    <location>
        <begin position="94"/>
        <end position="115"/>
    </location>
</feature>
<reference evidence="9 10" key="1">
    <citation type="submission" date="2018-06" db="EMBL/GenBank/DDBJ databases">
        <authorList>
            <consortium name="Pathogen Informatics"/>
            <person name="Doyle S."/>
        </authorList>
    </citation>
    <scope>NUCLEOTIDE SEQUENCE [LARGE SCALE GENOMIC DNA]</scope>
    <source>
        <strain evidence="9 10">NCTC10736</strain>
    </source>
</reference>
<evidence type="ECO:0000256" key="1">
    <source>
        <dbReference type="ARBA" id="ARBA00022448"/>
    </source>
</evidence>
<evidence type="ECO:0000256" key="6">
    <source>
        <dbReference type="ARBA" id="ARBA00023014"/>
    </source>
</evidence>
<dbReference type="InterPro" id="IPR017900">
    <property type="entry name" value="4Fe4S_Fe_S_CS"/>
</dbReference>
<feature type="transmembrane region" description="Helical" evidence="7">
    <location>
        <begin position="192"/>
        <end position="216"/>
    </location>
</feature>
<keyword evidence="1" id="KW-0813">Transport</keyword>
<evidence type="ECO:0000313" key="10">
    <source>
        <dbReference type="Proteomes" id="UP000255061"/>
    </source>
</evidence>
<dbReference type="InterPro" id="IPR032879">
    <property type="entry name" value="FixG_C"/>
</dbReference>
<dbReference type="InterPro" id="IPR017896">
    <property type="entry name" value="4Fe4S_Fe-S-bd"/>
</dbReference>
<dbReference type="GO" id="GO:0051539">
    <property type="term" value="F:4 iron, 4 sulfur cluster binding"/>
    <property type="evidence" value="ECO:0007669"/>
    <property type="project" value="UniProtKB-KW"/>
</dbReference>
<dbReference type="Pfam" id="PF12801">
    <property type="entry name" value="Fer4_5"/>
    <property type="match status" value="1"/>
</dbReference>
<dbReference type="InterPro" id="IPR014116">
    <property type="entry name" value="Cyt_c_oxidase_cbb3_FixG"/>
</dbReference>
<feature type="transmembrane region" description="Helical" evidence="7">
    <location>
        <begin position="343"/>
        <end position="362"/>
    </location>
</feature>
<evidence type="ECO:0000313" key="9">
    <source>
        <dbReference type="EMBL" id="SUI90351.1"/>
    </source>
</evidence>
<keyword evidence="2" id="KW-0004">4Fe-4S</keyword>
<dbReference type="Pfam" id="PF13746">
    <property type="entry name" value="Fer4_18"/>
    <property type="match status" value="1"/>
</dbReference>
<evidence type="ECO:0000256" key="3">
    <source>
        <dbReference type="ARBA" id="ARBA00022723"/>
    </source>
</evidence>
<keyword evidence="4" id="KW-0249">Electron transport</keyword>
<feature type="domain" description="4Fe-4S ferredoxin-type" evidence="8">
    <location>
        <begin position="266"/>
        <end position="294"/>
    </location>
</feature>
<evidence type="ECO:0000256" key="4">
    <source>
        <dbReference type="ARBA" id="ARBA00022982"/>
    </source>
</evidence>
<evidence type="ECO:0000256" key="2">
    <source>
        <dbReference type="ARBA" id="ARBA00022485"/>
    </source>
</evidence>
<organism evidence="9 10">
    <name type="scientific">Shewanella morhuae</name>
    <dbReference type="NCBI Taxonomy" id="365591"/>
    <lineage>
        <taxon>Bacteria</taxon>
        <taxon>Pseudomonadati</taxon>
        <taxon>Pseudomonadota</taxon>
        <taxon>Gammaproteobacteria</taxon>
        <taxon>Alteromonadales</taxon>
        <taxon>Shewanellaceae</taxon>
        <taxon>Shewanella</taxon>
    </lineage>
</organism>
<evidence type="ECO:0000256" key="7">
    <source>
        <dbReference type="SAM" id="Phobius"/>
    </source>
</evidence>
<dbReference type="Proteomes" id="UP000255061">
    <property type="component" value="Unassembled WGS sequence"/>
</dbReference>
<proteinExistence type="predicted"/>
<dbReference type="InterPro" id="IPR013783">
    <property type="entry name" value="Ig-like_fold"/>
</dbReference>
<dbReference type="PROSITE" id="PS51379">
    <property type="entry name" value="4FE4S_FER_2"/>
    <property type="match status" value="1"/>
</dbReference>
<dbReference type="NCBIfam" id="TIGR02745">
    <property type="entry name" value="ccoG_rdxA_fixG"/>
    <property type="match status" value="1"/>
</dbReference>
<evidence type="ECO:0000256" key="5">
    <source>
        <dbReference type="ARBA" id="ARBA00023004"/>
    </source>
</evidence>
<dbReference type="EMBL" id="UGYV01000001">
    <property type="protein sequence ID" value="SUI90351.1"/>
    <property type="molecule type" value="Genomic_DNA"/>
</dbReference>
<keyword evidence="7" id="KW-0812">Transmembrane</keyword>
<name>A0A380AYV3_9GAMM</name>
<gene>
    <name evidence="9" type="ORF">NCTC10736_03068</name>
</gene>
<dbReference type="AlphaFoldDB" id="A0A380AYV3"/>
<dbReference type="RefSeq" id="WP_115406631.1">
    <property type="nucleotide sequence ID" value="NZ_UGYV01000001.1"/>
</dbReference>
<feature type="transmembrane region" description="Helical" evidence="7">
    <location>
        <begin position="51"/>
        <end position="67"/>
    </location>
</feature>
<evidence type="ECO:0000259" key="8">
    <source>
        <dbReference type="PROSITE" id="PS51379"/>
    </source>
</evidence>
<dbReference type="GO" id="GO:0046872">
    <property type="term" value="F:metal ion binding"/>
    <property type="evidence" value="ECO:0007669"/>
    <property type="project" value="UniProtKB-KW"/>
</dbReference>
<protein>
    <submittedName>
        <fullName evidence="9">Cytochrome c oxidase accessory protein CcoG</fullName>
    </submittedName>
</protein>
<dbReference type="SUPFAM" id="SSF54862">
    <property type="entry name" value="4Fe-4S ferredoxins"/>
    <property type="match status" value="1"/>
</dbReference>
<dbReference type="GO" id="GO:0005886">
    <property type="term" value="C:plasma membrane"/>
    <property type="evidence" value="ECO:0007669"/>
    <property type="project" value="TreeGrafter"/>
</dbReference>
<feature type="transmembrane region" description="Helical" evidence="7">
    <location>
        <begin position="169"/>
        <end position="186"/>
    </location>
</feature>